<evidence type="ECO:0000256" key="4">
    <source>
        <dbReference type="SAM" id="Phobius"/>
    </source>
</evidence>
<name>A0A3B3S374_9TELE</name>
<dbReference type="Ensembl" id="ENSPKIT00000005915.1">
    <property type="protein sequence ID" value="ENSPKIP00000025189.1"/>
    <property type="gene ID" value="ENSPKIG00000008149.1"/>
</dbReference>
<keyword evidence="4" id="KW-0812">Transmembrane</keyword>
<keyword evidence="7" id="KW-1185">Reference proteome</keyword>
<dbReference type="InterPro" id="IPR013584">
    <property type="entry name" value="RAP"/>
</dbReference>
<dbReference type="GeneTree" id="ENSGT01030000234607"/>
<dbReference type="PANTHER" id="PTHR21228:SF1">
    <property type="entry name" value="FAST KINASE DOMAIN-CONTAINING PROTEIN 2, MITOCHONDRIAL"/>
    <property type="match status" value="1"/>
</dbReference>
<sequence>MSLCESGNMFFRRALLLCSRSSLWRHFAYQAPGGERRLPESCRGVPGVWNVHHDCKLYPRTCVSMVRFYSQDDTGMQAWVSPENSGDSAKIQTLPSIKRDAPYEPPVQAEPVSGVWNEVADQRLPYHEKLLACHSPVDVLDLSGQYTMTLKRSSNTLGRVWEAFKAMPENQRSYQLQLVYEHPAFRDLCLRIMSDAHKMKQSDAPYCLLALVRLGVPQRSRVVQTLLRVTQERLNEFNERSLSVLASCLENMQSCRNVDALKEALRLLISDRAPTIQSVMALQSLMRCVGRESPAGLKKSLEEKAISMADQFTLPNTQYMFVTLASINFFSKPLLDICRNKLIESVHCVPFGRLLQVLKACAALEYRDHRMLSAIAEYLESTFGVWTSKQLVLFLLAFEEMGFRPASLMDMVAEKFIRDPTPFTQKNLMAILKTYSSLSHLPQHHRREFLDSVTSLLESYLPRMTRVELLKAVFFLCILGHFPSTPLEKLLHEDALSELVSGDGDHLWANRQKLHYIDLCLRLDHPSSPIKVPSGSLAPHPTQPTPAASAVLIEVLQNILGEGAVQEAVLLENGYFLDCVITPPPRTPEPVGVSDESSAPEPCRSLAVLNVHASSFCLESRHPRGLLAVKLRHLKALGYPPVLVHRDEFETLSYEEKEQLLRSLICSVTEEAYALSTLQEILIAESAVHPPCGHTCDAEVIPFHIADSDSLRGEKQASAKAAQRGRAPGDRARSWGALLETGRTPGGAHLDDDRNYDNDADGDHRDHRGGNKDRGVLCAFLCLGLGLGAAGCLWRVYGGKMSVAAQHRTEGPVYMRADFCTRGKPRSA</sequence>
<feature type="compositionally biased region" description="Basic and acidic residues" evidence="3">
    <location>
        <begin position="749"/>
        <end position="768"/>
    </location>
</feature>
<dbReference type="PANTHER" id="PTHR21228">
    <property type="entry name" value="FAST LEU-RICH DOMAIN-CONTAINING"/>
    <property type="match status" value="1"/>
</dbReference>
<dbReference type="InterPro" id="IPR010622">
    <property type="entry name" value="FAST_Leu-rich"/>
</dbReference>
<dbReference type="Proteomes" id="UP000261540">
    <property type="component" value="Unplaced"/>
</dbReference>
<proteinExistence type="predicted"/>
<organism evidence="6 7">
    <name type="scientific">Paramormyrops kingsleyae</name>
    <dbReference type="NCBI Taxonomy" id="1676925"/>
    <lineage>
        <taxon>Eukaryota</taxon>
        <taxon>Metazoa</taxon>
        <taxon>Chordata</taxon>
        <taxon>Craniata</taxon>
        <taxon>Vertebrata</taxon>
        <taxon>Euteleostomi</taxon>
        <taxon>Actinopterygii</taxon>
        <taxon>Neopterygii</taxon>
        <taxon>Teleostei</taxon>
        <taxon>Osteoglossocephala</taxon>
        <taxon>Osteoglossomorpha</taxon>
        <taxon>Osteoglossiformes</taxon>
        <taxon>Mormyridae</taxon>
        <taxon>Paramormyrops</taxon>
    </lineage>
</organism>
<keyword evidence="4" id="KW-0472">Membrane</keyword>
<evidence type="ECO:0000256" key="1">
    <source>
        <dbReference type="ARBA" id="ARBA00004173"/>
    </source>
</evidence>
<feature type="transmembrane region" description="Helical" evidence="4">
    <location>
        <begin position="774"/>
        <end position="797"/>
    </location>
</feature>
<keyword evidence="2" id="KW-0496">Mitochondrion</keyword>
<evidence type="ECO:0000256" key="2">
    <source>
        <dbReference type="ARBA" id="ARBA00023128"/>
    </source>
</evidence>
<evidence type="ECO:0000256" key="3">
    <source>
        <dbReference type="SAM" id="MobiDB-lite"/>
    </source>
</evidence>
<evidence type="ECO:0000313" key="7">
    <source>
        <dbReference type="Proteomes" id="UP000261540"/>
    </source>
</evidence>
<feature type="domain" description="RAP" evidence="5">
    <location>
        <begin position="606"/>
        <end position="663"/>
    </location>
</feature>
<reference evidence="6" key="2">
    <citation type="submission" date="2025-09" db="UniProtKB">
        <authorList>
            <consortium name="Ensembl"/>
        </authorList>
    </citation>
    <scope>IDENTIFICATION</scope>
</reference>
<evidence type="ECO:0000259" key="5">
    <source>
        <dbReference type="PROSITE" id="PS51286"/>
    </source>
</evidence>
<dbReference type="Pfam" id="PF06743">
    <property type="entry name" value="FAST_1"/>
    <property type="match status" value="1"/>
</dbReference>
<dbReference type="GO" id="GO:0000963">
    <property type="term" value="P:mitochondrial RNA processing"/>
    <property type="evidence" value="ECO:0007669"/>
    <property type="project" value="TreeGrafter"/>
</dbReference>
<dbReference type="STRING" id="1676925.ENSPKIP00000025189"/>
<dbReference type="GO" id="GO:0035770">
    <property type="term" value="C:ribonucleoprotein granule"/>
    <property type="evidence" value="ECO:0007669"/>
    <property type="project" value="TreeGrafter"/>
</dbReference>
<dbReference type="GO" id="GO:0005759">
    <property type="term" value="C:mitochondrial matrix"/>
    <property type="evidence" value="ECO:0007669"/>
    <property type="project" value="TreeGrafter"/>
</dbReference>
<evidence type="ECO:0000313" key="6">
    <source>
        <dbReference type="Ensembl" id="ENSPKIP00000025189.1"/>
    </source>
</evidence>
<feature type="region of interest" description="Disordered" evidence="3">
    <location>
        <begin position="714"/>
        <end position="768"/>
    </location>
</feature>
<dbReference type="GO" id="GO:0003723">
    <property type="term" value="F:RNA binding"/>
    <property type="evidence" value="ECO:0007669"/>
    <property type="project" value="TreeGrafter"/>
</dbReference>
<dbReference type="SMART" id="SM00952">
    <property type="entry name" value="RAP"/>
    <property type="match status" value="1"/>
</dbReference>
<accession>A0A3B3S374</accession>
<dbReference type="AlphaFoldDB" id="A0A3B3S374"/>
<dbReference type="PROSITE" id="PS51286">
    <property type="entry name" value="RAP"/>
    <property type="match status" value="1"/>
</dbReference>
<protein>
    <recommendedName>
        <fullName evidence="5">RAP domain-containing protein</fullName>
    </recommendedName>
</protein>
<dbReference type="InterPro" id="IPR050870">
    <property type="entry name" value="FAST_kinase"/>
</dbReference>
<reference evidence="6" key="1">
    <citation type="submission" date="2025-08" db="UniProtKB">
        <authorList>
            <consortium name="Ensembl"/>
        </authorList>
    </citation>
    <scope>IDENTIFICATION</scope>
</reference>
<dbReference type="GO" id="GO:0044528">
    <property type="term" value="P:regulation of mitochondrial mRNA stability"/>
    <property type="evidence" value="ECO:0007669"/>
    <property type="project" value="InterPro"/>
</dbReference>
<dbReference type="CDD" id="cd23739">
    <property type="entry name" value="TBRG4-like_N"/>
    <property type="match status" value="1"/>
</dbReference>
<comment type="subcellular location">
    <subcellularLocation>
        <location evidence="1">Mitochondrion</location>
    </subcellularLocation>
</comment>
<keyword evidence="4" id="KW-1133">Transmembrane helix</keyword>